<dbReference type="SUPFAM" id="SSF57701">
    <property type="entry name" value="Zn2/Cys6 DNA-binding domain"/>
    <property type="match status" value="1"/>
</dbReference>
<dbReference type="PROSITE" id="PS00463">
    <property type="entry name" value="ZN2_CY6_FUNGAL_1"/>
    <property type="match status" value="1"/>
</dbReference>
<protein>
    <submittedName>
        <fullName evidence="5">Unplaced genomic scaffold supercont1.33, whole genome shotgun sequence</fullName>
    </submittedName>
</protein>
<proteinExistence type="predicted"/>
<gene>
    <name evidence="5" type="ORF">I312_06511</name>
</gene>
<accession>A0A0D0VHH8</accession>
<dbReference type="OrthoDB" id="3364175at2759"/>
<reference evidence="5" key="1">
    <citation type="submission" date="2015-01" db="EMBL/GenBank/DDBJ databases">
        <title>The Genome Sequence of Cryptococcus gattii CA1280.</title>
        <authorList>
            <consortium name="The Broad Institute Genomics Platform"/>
            <person name="Cuomo C."/>
            <person name="Litvintseva A."/>
            <person name="Chen Y."/>
            <person name="Heitman J."/>
            <person name="Sun S."/>
            <person name="Springer D."/>
            <person name="Dromer F."/>
            <person name="Young S."/>
            <person name="Zeng Q."/>
            <person name="Gargeya S."/>
            <person name="Abouelleil A."/>
            <person name="Alvarado L."/>
            <person name="Chapman S.B."/>
            <person name="Gainer-Dewar J."/>
            <person name="Goldberg J."/>
            <person name="Griggs A."/>
            <person name="Gujja S."/>
            <person name="Hansen M."/>
            <person name="Howarth C."/>
            <person name="Imamovic A."/>
            <person name="Larimer J."/>
            <person name="Murphy C."/>
            <person name="Naylor J."/>
            <person name="Pearson M."/>
            <person name="Priest M."/>
            <person name="Roberts A."/>
            <person name="Saif S."/>
            <person name="Shea T."/>
            <person name="Sykes S."/>
            <person name="Wortman J."/>
            <person name="Nusbaum C."/>
            <person name="Birren B."/>
        </authorList>
    </citation>
    <scope>NUCLEOTIDE SEQUENCE [LARGE SCALE GENOMIC DNA]</scope>
    <source>
        <strain evidence="5">CA1280</strain>
    </source>
</reference>
<keyword evidence="2" id="KW-0539">Nucleus</keyword>
<dbReference type="EMBL" id="KN848005">
    <property type="protein sequence ID" value="KIR44265.1"/>
    <property type="molecule type" value="Genomic_DNA"/>
</dbReference>
<dbReference type="CDD" id="cd00067">
    <property type="entry name" value="GAL4"/>
    <property type="match status" value="1"/>
</dbReference>
<dbReference type="GO" id="GO:0005634">
    <property type="term" value="C:nucleus"/>
    <property type="evidence" value="ECO:0007669"/>
    <property type="project" value="UniProtKB-SubCell"/>
</dbReference>
<dbReference type="GO" id="GO:0000981">
    <property type="term" value="F:DNA-binding transcription factor activity, RNA polymerase II-specific"/>
    <property type="evidence" value="ECO:0007669"/>
    <property type="project" value="InterPro"/>
</dbReference>
<dbReference type="AlphaFoldDB" id="A0A0D0VHH8"/>
<dbReference type="GO" id="GO:0008270">
    <property type="term" value="F:zinc ion binding"/>
    <property type="evidence" value="ECO:0007669"/>
    <property type="project" value="InterPro"/>
</dbReference>
<feature type="compositionally biased region" description="Low complexity" evidence="3">
    <location>
        <begin position="1"/>
        <end position="13"/>
    </location>
</feature>
<evidence type="ECO:0000256" key="3">
    <source>
        <dbReference type="SAM" id="MobiDB-lite"/>
    </source>
</evidence>
<name>A0A0D0VHH8_CRYGA</name>
<dbReference type="InterPro" id="IPR050613">
    <property type="entry name" value="Sec_Metabolite_Reg"/>
</dbReference>
<evidence type="ECO:0000313" key="5">
    <source>
        <dbReference type="EMBL" id="KIR44265.1"/>
    </source>
</evidence>
<feature type="region of interest" description="Disordered" evidence="3">
    <location>
        <begin position="1"/>
        <end position="26"/>
    </location>
</feature>
<evidence type="ECO:0000256" key="1">
    <source>
        <dbReference type="ARBA" id="ARBA00004123"/>
    </source>
</evidence>
<evidence type="ECO:0000259" key="4">
    <source>
        <dbReference type="PROSITE" id="PS50048"/>
    </source>
</evidence>
<organism evidence="5">
    <name type="scientific">Cryptococcus bacillisporus CA1280</name>
    <dbReference type="NCBI Taxonomy" id="1296109"/>
    <lineage>
        <taxon>Eukaryota</taxon>
        <taxon>Fungi</taxon>
        <taxon>Dikarya</taxon>
        <taxon>Basidiomycota</taxon>
        <taxon>Agaricomycotina</taxon>
        <taxon>Tremellomycetes</taxon>
        <taxon>Tremellales</taxon>
        <taxon>Cryptococcaceae</taxon>
        <taxon>Cryptococcus</taxon>
        <taxon>Cryptococcus gattii species complex</taxon>
    </lineage>
</organism>
<dbReference type="PANTHER" id="PTHR31001">
    <property type="entry name" value="UNCHARACTERIZED TRANSCRIPTIONAL REGULATORY PROTEIN"/>
    <property type="match status" value="1"/>
</dbReference>
<dbReference type="PROSITE" id="PS50048">
    <property type="entry name" value="ZN2_CY6_FUNGAL_2"/>
    <property type="match status" value="1"/>
</dbReference>
<comment type="subcellular location">
    <subcellularLocation>
        <location evidence="1">Nucleus</location>
    </subcellularLocation>
</comment>
<dbReference type="HOGENOM" id="CLU_013987_2_0_1"/>
<dbReference type="InterPro" id="IPR001138">
    <property type="entry name" value="Zn2Cys6_DnaBD"/>
</dbReference>
<dbReference type="SMART" id="SM00066">
    <property type="entry name" value="GAL4"/>
    <property type="match status" value="1"/>
</dbReference>
<dbReference type="CDD" id="cd12148">
    <property type="entry name" value="fungal_TF_MHR"/>
    <property type="match status" value="1"/>
</dbReference>
<dbReference type="PANTHER" id="PTHR31001:SF76">
    <property type="entry name" value="ZN(2)-C6 FUNGAL-TYPE DOMAIN-CONTAINING PROTEIN"/>
    <property type="match status" value="1"/>
</dbReference>
<feature type="domain" description="Zn(2)-C6 fungal-type" evidence="4">
    <location>
        <begin position="34"/>
        <end position="63"/>
    </location>
</feature>
<sequence>MSPSTSLTGLTSSQRDTNSKDANAIRRTQRAPTSCLQCTKRKIRCSRTVPCSQCVGRAEGHHCCRELVLVKGKELRGGQGEVKEDTPISVEQLLAENRELRRQLAEQKYRQSSDTLASTVYDRSIARTFVSTHQVEDESGDTVNDLEKMAAVMLLLEMGRGREGNADTFEFAKLQQPQPWSFPRLFATSSLPTVPSTFLSTRLVTFAVEALGFLHGTIHGPSFLQEHSRFIEEKDIQGVLFMGTACPPVFGSILTTAGVRLAQTLQINQIHDETLCKPAEKADPCRVHGVATTHIAGGPDMLDREIRRRLWWFLLYRDWLSLPAGFPYIVAAESLQSPDPLNLSDHHLVSHGPVVVPPVWLPTNASFHLARTRIARLTHQFFIAYRSLERHDPKRYDLVLSTDARFASLFEDMPFFNPGGDGQNSSFPEVASWLPFARHLVLSLVAHKRLLLFRDHFAMAFSNSAYGEARDMCVARALEILDILRAYPQPSYLIPEMSSHWAAAANVLALDLVYTPSSRQWGPEDRALRIADVRELLSVLKVNESCDSHTSKIVTQVETLFALDQCLRDGNYDESASALLASESVLLPSEEEQGIFPQFLTYDTSFANIFNELRHDLENEAETNGLW</sequence>
<dbReference type="Gene3D" id="4.10.240.10">
    <property type="entry name" value="Zn(2)-C6 fungal-type DNA-binding domain"/>
    <property type="match status" value="1"/>
</dbReference>
<dbReference type="InterPro" id="IPR036864">
    <property type="entry name" value="Zn2-C6_fun-type_DNA-bd_sf"/>
</dbReference>
<evidence type="ECO:0000256" key="2">
    <source>
        <dbReference type="ARBA" id="ARBA00023242"/>
    </source>
</evidence>